<gene>
    <name evidence="2" type="ORF">GGD89_001567</name>
</gene>
<dbReference type="RefSeq" id="WP_184043800.1">
    <property type="nucleotide sequence ID" value="NZ_JACIGK010000009.1"/>
</dbReference>
<dbReference type="InterPro" id="IPR004360">
    <property type="entry name" value="Glyas_Fos-R_dOase_dom"/>
</dbReference>
<dbReference type="Proteomes" id="UP000554286">
    <property type="component" value="Unassembled WGS sequence"/>
</dbReference>
<evidence type="ECO:0000313" key="3">
    <source>
        <dbReference type="Proteomes" id="UP000554286"/>
    </source>
</evidence>
<protein>
    <recommendedName>
        <fullName evidence="1">VOC domain-containing protein</fullName>
    </recommendedName>
</protein>
<dbReference type="Pfam" id="PF00903">
    <property type="entry name" value="Glyoxalase"/>
    <property type="match status" value="1"/>
</dbReference>
<dbReference type="InterPro" id="IPR029068">
    <property type="entry name" value="Glyas_Bleomycin-R_OHBP_Dase"/>
</dbReference>
<proteinExistence type="predicted"/>
<sequence length="125" mass="13697">MFNPAEFCWNELMTRDLEGAKAFYSAVLGWTFTPHDDAGTYWIARKDDTPVAGLFLMTGDAFEGIPPHWFSYIATDDLDAAMKAATDAGAEVVRPPFDIDCYRIAILLDVTGAAIGLSQMRADPA</sequence>
<comment type="caution">
    <text evidence="2">The sequence shown here is derived from an EMBL/GenBank/DDBJ whole genome shotgun (WGS) entry which is preliminary data.</text>
</comment>
<dbReference type="Gene3D" id="3.10.180.10">
    <property type="entry name" value="2,3-Dihydroxybiphenyl 1,2-Dioxygenase, domain 1"/>
    <property type="match status" value="1"/>
</dbReference>
<evidence type="ECO:0000313" key="2">
    <source>
        <dbReference type="EMBL" id="MBB4265942.1"/>
    </source>
</evidence>
<dbReference type="SUPFAM" id="SSF54593">
    <property type="entry name" value="Glyoxalase/Bleomycin resistance protein/Dihydroxybiphenyl dioxygenase"/>
    <property type="match status" value="1"/>
</dbReference>
<reference evidence="2 3" key="1">
    <citation type="submission" date="2020-08" db="EMBL/GenBank/DDBJ databases">
        <title>Genome sequencing of Purple Non-Sulfur Bacteria from various extreme environments.</title>
        <authorList>
            <person name="Mayer M."/>
        </authorList>
    </citation>
    <scope>NUCLEOTIDE SEQUENCE [LARGE SCALE GENOMIC DNA]</scope>
    <source>
        <strain evidence="2 3">JA131</strain>
    </source>
</reference>
<dbReference type="PANTHER" id="PTHR33993:SF14">
    <property type="entry name" value="GB|AAF24581.1"/>
    <property type="match status" value="1"/>
</dbReference>
<dbReference type="EMBL" id="JACIGK010000009">
    <property type="protein sequence ID" value="MBB4265942.1"/>
    <property type="molecule type" value="Genomic_DNA"/>
</dbReference>
<organism evidence="2 3">
    <name type="scientific">Roseospira visakhapatnamensis</name>
    <dbReference type="NCBI Taxonomy" id="390880"/>
    <lineage>
        <taxon>Bacteria</taxon>
        <taxon>Pseudomonadati</taxon>
        <taxon>Pseudomonadota</taxon>
        <taxon>Alphaproteobacteria</taxon>
        <taxon>Rhodospirillales</taxon>
        <taxon>Rhodospirillaceae</taxon>
        <taxon>Roseospira</taxon>
    </lineage>
</organism>
<accession>A0A7W6RCL2</accession>
<dbReference type="InterPro" id="IPR052164">
    <property type="entry name" value="Anthracycline_SecMetBiosynth"/>
</dbReference>
<feature type="domain" description="VOC" evidence="1">
    <location>
        <begin position="6"/>
        <end position="120"/>
    </location>
</feature>
<dbReference type="AlphaFoldDB" id="A0A7W6RCL2"/>
<evidence type="ECO:0000259" key="1">
    <source>
        <dbReference type="PROSITE" id="PS51819"/>
    </source>
</evidence>
<dbReference type="CDD" id="cd07247">
    <property type="entry name" value="SgaA_N_like"/>
    <property type="match status" value="1"/>
</dbReference>
<dbReference type="PROSITE" id="PS51819">
    <property type="entry name" value="VOC"/>
    <property type="match status" value="1"/>
</dbReference>
<keyword evidence="3" id="KW-1185">Reference proteome</keyword>
<dbReference type="InterPro" id="IPR037523">
    <property type="entry name" value="VOC_core"/>
</dbReference>
<name>A0A7W6RCL2_9PROT</name>
<dbReference type="PANTHER" id="PTHR33993">
    <property type="entry name" value="GLYOXALASE-RELATED"/>
    <property type="match status" value="1"/>
</dbReference>